<comment type="caution">
    <text evidence="1">The sequence shown here is derived from an EMBL/GenBank/DDBJ whole genome shotgun (WGS) entry which is preliminary data.</text>
</comment>
<accession>A0A364XYH7</accession>
<name>A0A364XYH7_9BACT</name>
<dbReference type="Proteomes" id="UP000251889">
    <property type="component" value="Unassembled WGS sequence"/>
</dbReference>
<gene>
    <name evidence="1" type="ORF">DQQ10_18065</name>
</gene>
<organism evidence="1 2">
    <name type="scientific">Pseudochryseolinea flava</name>
    <dbReference type="NCBI Taxonomy" id="2059302"/>
    <lineage>
        <taxon>Bacteria</taxon>
        <taxon>Pseudomonadati</taxon>
        <taxon>Bacteroidota</taxon>
        <taxon>Cytophagia</taxon>
        <taxon>Cytophagales</taxon>
        <taxon>Fulvivirgaceae</taxon>
        <taxon>Pseudochryseolinea</taxon>
    </lineage>
</organism>
<dbReference type="EMBL" id="QMFY01000010">
    <property type="protein sequence ID" value="RAV99511.1"/>
    <property type="molecule type" value="Genomic_DNA"/>
</dbReference>
<sequence length="65" mass="7495">MTYIFHPGRPNLHGRKIAMRSVKGLPVKKKHRENMFIAGPSFDLPRGIRRYTKKCVAFDGKAIQK</sequence>
<evidence type="ECO:0000313" key="2">
    <source>
        <dbReference type="Proteomes" id="UP000251889"/>
    </source>
</evidence>
<keyword evidence="2" id="KW-1185">Reference proteome</keyword>
<evidence type="ECO:0000313" key="1">
    <source>
        <dbReference type="EMBL" id="RAV99511.1"/>
    </source>
</evidence>
<reference evidence="1 2" key="1">
    <citation type="submission" date="2018-06" db="EMBL/GenBank/DDBJ databases">
        <title>Chryseolinea flavus sp. nov., a member of the phylum Bacteroidetes isolated from soil.</title>
        <authorList>
            <person name="Li Y."/>
            <person name="Wang J."/>
        </authorList>
    </citation>
    <scope>NUCLEOTIDE SEQUENCE [LARGE SCALE GENOMIC DNA]</scope>
    <source>
        <strain evidence="1 2">SDU1-6</strain>
    </source>
</reference>
<protein>
    <submittedName>
        <fullName evidence="1">Uncharacterized protein</fullName>
    </submittedName>
</protein>
<dbReference type="AlphaFoldDB" id="A0A364XYH7"/>
<proteinExistence type="predicted"/>